<feature type="region of interest" description="Disordered" evidence="1">
    <location>
        <begin position="187"/>
        <end position="233"/>
    </location>
</feature>
<sequence length="537" mass="58259">MGALEEDGRMNTGSRYKQPGDLNFSRRQGNTWRGAPNWSSPMPNGYNPFQHGPPHGSFQAIIPQFQSPPLFGVRPSMEVDHTGIPYHIPDADRFPSHLRPVRWQNVMDGSGPSHLHGWDGNNGVYREEMHMYGGGEWEQNRHPMNGRGWETSAEMWKGNGDGKVDLPSASLKEAAVVQTPVGDVISQRSKSESVSDGVQSKAIETKPAVTPSAENYSKSLHNTTNEKTPDTKMSGDNNVAHVFCAYLSKLDISTELVSPDLYSQCMSLLNVGKSATVDEDTSILVNLKDGGRAVPKSSNTLLSSLLFPAKCDSVCQRAMEIYKKQKSGWGGLQTISSGAENDCLTATAEEQALVTEMEMKDPALNCASEQNLDEKKEEAVPVATGQKSEDLLLLQSQEAHVHANSPLVKMEALDEALSHDSPKMPIHTVSIEKGDGILSEPLSAEEIQNDCALTSDTARQTPPNVPTDGHQMDRIDKIKDANPFGCDGEGQVFGDAISGSLLFSDGSSKASEALMPGSNESESVILSRIHHSPENTH</sequence>
<proteinExistence type="predicted"/>
<protein>
    <submittedName>
        <fullName evidence="2">Uncharacterized protein MANES_06G159800</fullName>
    </submittedName>
</protein>
<feature type="region of interest" description="Disordered" evidence="1">
    <location>
        <begin position="1"/>
        <end position="38"/>
    </location>
</feature>
<dbReference type="PANTHER" id="PTHR34837:SF1">
    <property type="entry name" value="LOW PROTEIN: ZINC FINGER CCCH DOMAIN PROTEIN"/>
    <property type="match status" value="1"/>
</dbReference>
<feature type="compositionally biased region" description="Polar residues" evidence="1">
    <location>
        <begin position="212"/>
        <end position="226"/>
    </location>
</feature>
<dbReference type="AlphaFoldDB" id="A0A2P2LM40"/>
<feature type="region of interest" description="Disordered" evidence="1">
    <location>
        <begin position="509"/>
        <end position="537"/>
    </location>
</feature>
<accession>A0A2P2LM40</accession>
<feature type="compositionally biased region" description="Polar residues" evidence="1">
    <location>
        <begin position="187"/>
        <end position="198"/>
    </location>
</feature>
<reference evidence="3" key="1">
    <citation type="submission" date="2018-02" db="EMBL/GenBank/DDBJ databases">
        <title>Rhizophora mucronata_Transcriptome.</title>
        <authorList>
            <person name="Meera S.P."/>
            <person name="Sreeshan A."/>
            <person name="Augustine A."/>
        </authorList>
    </citation>
    <scope>NUCLEOTIDE SEQUENCE</scope>
    <source>
        <tissue evidence="3">Leaf</tissue>
    </source>
</reference>
<dbReference type="EMBL" id="GGEC01038551">
    <property type="protein sequence ID" value="MBX19035.1"/>
    <property type="molecule type" value="Transcribed_RNA"/>
</dbReference>
<feature type="compositionally biased region" description="Polar residues" evidence="1">
    <location>
        <begin position="25"/>
        <end position="38"/>
    </location>
</feature>
<evidence type="ECO:0000313" key="2">
    <source>
        <dbReference type="EMBL" id="MBX19033.1"/>
    </source>
</evidence>
<dbReference type="EMBL" id="GGEC01038549">
    <property type="protein sequence ID" value="MBX19033.1"/>
    <property type="molecule type" value="Transcribed_RNA"/>
</dbReference>
<dbReference type="PANTHER" id="PTHR34837">
    <property type="entry name" value="OS05G0595500 PROTEIN"/>
    <property type="match status" value="1"/>
</dbReference>
<organism evidence="3">
    <name type="scientific">Rhizophora mucronata</name>
    <name type="common">Asiatic mangrove</name>
    <dbReference type="NCBI Taxonomy" id="61149"/>
    <lineage>
        <taxon>Eukaryota</taxon>
        <taxon>Viridiplantae</taxon>
        <taxon>Streptophyta</taxon>
        <taxon>Embryophyta</taxon>
        <taxon>Tracheophyta</taxon>
        <taxon>Spermatophyta</taxon>
        <taxon>Magnoliopsida</taxon>
        <taxon>eudicotyledons</taxon>
        <taxon>Gunneridae</taxon>
        <taxon>Pentapetalae</taxon>
        <taxon>rosids</taxon>
        <taxon>fabids</taxon>
        <taxon>Malpighiales</taxon>
        <taxon>Rhizophoraceae</taxon>
        <taxon>Rhizophora</taxon>
    </lineage>
</organism>
<name>A0A2P2LM40_RHIMU</name>
<evidence type="ECO:0000313" key="3">
    <source>
        <dbReference type="EMBL" id="MBX19035.1"/>
    </source>
</evidence>
<evidence type="ECO:0000256" key="1">
    <source>
        <dbReference type="SAM" id="MobiDB-lite"/>
    </source>
</evidence>